<sequence length="312" mass="35765">MGNGIGAVMVSPNEDYYPFTSKLDFDCTNNMAEHKAWIMGIRAAIEHKIKVLEVYGDSAPVINQLKGEWGTRDPKLIEYRRLVLELIKKFNDITFCYLPRDENQMADALATLASMVKIKKQEDAIENDKMMLRRLANDYVLDGEILYKRRKEQVLLRCVDVVEAKKILEEVHEGGMDVIGSISAKASNRHRLIFVVINFFTKRVEATSYANVCSQFKIKHYNSSPYRPRMNGVVEAANKNIKKVVGKMTETYKGWQEKLPFALYVYRMSARTFTGVTPFSLVYGIEVVSPIEVEIPSLLVLSQLKFDEVEWI</sequence>
<comment type="caution">
    <text evidence="2">The sequence shown here is derived from an EMBL/GenBank/DDBJ whole genome shotgun (WGS) entry which is preliminary data.</text>
</comment>
<evidence type="ECO:0000313" key="2">
    <source>
        <dbReference type="EMBL" id="KAG8498092.1"/>
    </source>
</evidence>
<feature type="domain" description="Integrase catalytic" evidence="1">
    <location>
        <begin position="200"/>
        <end position="286"/>
    </location>
</feature>
<keyword evidence="3" id="KW-1185">Reference proteome</keyword>
<dbReference type="InterPro" id="IPR001584">
    <property type="entry name" value="Integrase_cat-core"/>
</dbReference>
<dbReference type="InterPro" id="IPR012337">
    <property type="entry name" value="RNaseH-like_sf"/>
</dbReference>
<dbReference type="GO" id="GO:0015074">
    <property type="term" value="P:DNA integration"/>
    <property type="evidence" value="ECO:0007669"/>
    <property type="project" value="InterPro"/>
</dbReference>
<dbReference type="Gene3D" id="3.30.420.10">
    <property type="entry name" value="Ribonuclease H-like superfamily/Ribonuclease H"/>
    <property type="match status" value="2"/>
</dbReference>
<dbReference type="CDD" id="cd09279">
    <property type="entry name" value="RNase_HI_like"/>
    <property type="match status" value="1"/>
</dbReference>
<dbReference type="Pfam" id="PF13456">
    <property type="entry name" value="RVT_3"/>
    <property type="match status" value="1"/>
</dbReference>
<dbReference type="OrthoDB" id="1936587at2759"/>
<dbReference type="EMBL" id="JAHUZN010000003">
    <property type="protein sequence ID" value="KAG8498092.1"/>
    <property type="molecule type" value="Genomic_DNA"/>
</dbReference>
<dbReference type="Proteomes" id="UP000701853">
    <property type="component" value="Chromosome 3"/>
</dbReference>
<dbReference type="InterPro" id="IPR002156">
    <property type="entry name" value="RNaseH_domain"/>
</dbReference>
<gene>
    <name evidence="2" type="ORF">CXB51_007017</name>
</gene>
<reference evidence="2 3" key="1">
    <citation type="journal article" date="2021" name="bioRxiv">
        <title>The Gossypium anomalum genome as a resource for cotton improvement and evolutionary analysis of hybrid incompatibility.</title>
        <authorList>
            <person name="Grover C.E."/>
            <person name="Yuan D."/>
            <person name="Arick M.A."/>
            <person name="Miller E.R."/>
            <person name="Hu G."/>
            <person name="Peterson D.G."/>
            <person name="Wendel J.F."/>
            <person name="Udall J.A."/>
        </authorList>
    </citation>
    <scope>NUCLEOTIDE SEQUENCE [LARGE SCALE GENOMIC DNA]</scope>
    <source>
        <strain evidence="2">JFW-Udall</strain>
        <tissue evidence="2">Leaf</tissue>
    </source>
</reference>
<dbReference type="PROSITE" id="PS50994">
    <property type="entry name" value="INTEGRASE"/>
    <property type="match status" value="1"/>
</dbReference>
<dbReference type="PANTHER" id="PTHR48475:SF1">
    <property type="entry name" value="RNASE H TYPE-1 DOMAIN-CONTAINING PROTEIN"/>
    <property type="match status" value="1"/>
</dbReference>
<dbReference type="PANTHER" id="PTHR48475">
    <property type="entry name" value="RIBONUCLEASE H"/>
    <property type="match status" value="1"/>
</dbReference>
<dbReference type="GO" id="GO:0004523">
    <property type="term" value="F:RNA-DNA hybrid ribonuclease activity"/>
    <property type="evidence" value="ECO:0007669"/>
    <property type="project" value="InterPro"/>
</dbReference>
<dbReference type="GO" id="GO:0003676">
    <property type="term" value="F:nucleic acid binding"/>
    <property type="evidence" value="ECO:0007669"/>
    <property type="project" value="InterPro"/>
</dbReference>
<evidence type="ECO:0000259" key="1">
    <source>
        <dbReference type="PROSITE" id="PS50994"/>
    </source>
</evidence>
<dbReference type="InterPro" id="IPR036397">
    <property type="entry name" value="RNaseH_sf"/>
</dbReference>
<proteinExistence type="predicted"/>
<protein>
    <recommendedName>
        <fullName evidence="1">Integrase catalytic domain-containing protein</fullName>
    </recommendedName>
</protein>
<organism evidence="2 3">
    <name type="scientific">Gossypium anomalum</name>
    <dbReference type="NCBI Taxonomy" id="47600"/>
    <lineage>
        <taxon>Eukaryota</taxon>
        <taxon>Viridiplantae</taxon>
        <taxon>Streptophyta</taxon>
        <taxon>Embryophyta</taxon>
        <taxon>Tracheophyta</taxon>
        <taxon>Spermatophyta</taxon>
        <taxon>Magnoliopsida</taxon>
        <taxon>eudicotyledons</taxon>
        <taxon>Gunneridae</taxon>
        <taxon>Pentapetalae</taxon>
        <taxon>rosids</taxon>
        <taxon>malvids</taxon>
        <taxon>Malvales</taxon>
        <taxon>Malvaceae</taxon>
        <taxon>Malvoideae</taxon>
        <taxon>Gossypium</taxon>
    </lineage>
</organism>
<dbReference type="AlphaFoldDB" id="A0A8J5ZCB8"/>
<accession>A0A8J5ZCB8</accession>
<evidence type="ECO:0000313" key="3">
    <source>
        <dbReference type="Proteomes" id="UP000701853"/>
    </source>
</evidence>
<dbReference type="SUPFAM" id="SSF53098">
    <property type="entry name" value="Ribonuclease H-like"/>
    <property type="match status" value="2"/>
</dbReference>
<name>A0A8J5ZCB8_9ROSI</name>